<comment type="caution">
    <text evidence="2">The sequence shown here is derived from an EMBL/GenBank/DDBJ whole genome shotgun (WGS) entry which is preliminary data.</text>
</comment>
<dbReference type="AlphaFoldDB" id="A0AAU9VES6"/>
<feature type="region of interest" description="Disordered" evidence="1">
    <location>
        <begin position="1"/>
        <end position="33"/>
    </location>
</feature>
<protein>
    <submittedName>
        <fullName evidence="2">Uncharacterized protein</fullName>
    </submittedName>
</protein>
<reference evidence="2" key="1">
    <citation type="submission" date="2022-03" db="EMBL/GenBank/DDBJ databases">
        <authorList>
            <person name="Tunstrom K."/>
        </authorList>
    </citation>
    <scope>NUCLEOTIDE SEQUENCE</scope>
</reference>
<dbReference type="Proteomes" id="UP001153954">
    <property type="component" value="Unassembled WGS sequence"/>
</dbReference>
<name>A0AAU9VES6_EUPED</name>
<evidence type="ECO:0000313" key="2">
    <source>
        <dbReference type="EMBL" id="CAH2108800.1"/>
    </source>
</evidence>
<proteinExistence type="predicted"/>
<sequence>MKIEDSEESTEEEEEEIVFDDSESCDSENKENDCAKCGRSYYDKKGPKVDWIRCVRCHNWNHETCTTNPDICDDCLN</sequence>
<feature type="compositionally biased region" description="Acidic residues" evidence="1">
    <location>
        <begin position="1"/>
        <end position="26"/>
    </location>
</feature>
<organism evidence="2 3">
    <name type="scientific">Euphydryas editha</name>
    <name type="common">Edith's checkerspot</name>
    <dbReference type="NCBI Taxonomy" id="104508"/>
    <lineage>
        <taxon>Eukaryota</taxon>
        <taxon>Metazoa</taxon>
        <taxon>Ecdysozoa</taxon>
        <taxon>Arthropoda</taxon>
        <taxon>Hexapoda</taxon>
        <taxon>Insecta</taxon>
        <taxon>Pterygota</taxon>
        <taxon>Neoptera</taxon>
        <taxon>Endopterygota</taxon>
        <taxon>Lepidoptera</taxon>
        <taxon>Glossata</taxon>
        <taxon>Ditrysia</taxon>
        <taxon>Papilionoidea</taxon>
        <taxon>Nymphalidae</taxon>
        <taxon>Nymphalinae</taxon>
        <taxon>Euphydryas</taxon>
    </lineage>
</organism>
<evidence type="ECO:0000313" key="3">
    <source>
        <dbReference type="Proteomes" id="UP001153954"/>
    </source>
</evidence>
<keyword evidence="3" id="KW-1185">Reference proteome</keyword>
<gene>
    <name evidence="2" type="ORF">EEDITHA_LOCUS22706</name>
</gene>
<dbReference type="EMBL" id="CAKOGL010000038">
    <property type="protein sequence ID" value="CAH2108800.1"/>
    <property type="molecule type" value="Genomic_DNA"/>
</dbReference>
<evidence type="ECO:0000256" key="1">
    <source>
        <dbReference type="SAM" id="MobiDB-lite"/>
    </source>
</evidence>
<accession>A0AAU9VES6</accession>